<protein>
    <submittedName>
        <fullName evidence="2">Uncharacterized protein</fullName>
    </submittedName>
</protein>
<evidence type="ECO:0000256" key="1">
    <source>
        <dbReference type="SAM" id="MobiDB-lite"/>
    </source>
</evidence>
<evidence type="ECO:0000313" key="3">
    <source>
        <dbReference type="Proteomes" id="UP000007993"/>
    </source>
</evidence>
<comment type="caution">
    <text evidence="2">The sequence shown here is derived from an EMBL/GenBank/DDBJ whole genome shotgun (WGS) entry which is preliminary data.</text>
</comment>
<dbReference type="Proteomes" id="UP000007993">
    <property type="component" value="Unassembled WGS sequence"/>
</dbReference>
<sequence length="46" mass="5173">MTRFPPSFTPETVSISRSLPVPIWGQPYEGGKSHRSKTRAKNAWAD</sequence>
<dbReference type="EMBL" id="AMCW01000041">
    <property type="protein sequence ID" value="EKK02867.1"/>
    <property type="molecule type" value="Genomic_DNA"/>
</dbReference>
<proteinExistence type="predicted"/>
<feature type="region of interest" description="Disordered" evidence="1">
    <location>
        <begin position="23"/>
        <end position="46"/>
    </location>
</feature>
<name>K5D803_RHOBT</name>
<accession>K5D803</accession>
<gene>
    <name evidence="2" type="ORF">RBSH_01888</name>
</gene>
<evidence type="ECO:0000313" key="2">
    <source>
        <dbReference type="EMBL" id="EKK02867.1"/>
    </source>
</evidence>
<reference evidence="2 3" key="1">
    <citation type="journal article" date="2013" name="Mar. Genomics">
        <title>Expression of sulfatases in Rhodopirellula baltica and the diversity of sulfatases in the genus Rhodopirellula.</title>
        <authorList>
            <person name="Wegner C.E."/>
            <person name="Richter-Heitmann T."/>
            <person name="Klindworth A."/>
            <person name="Klockow C."/>
            <person name="Richter M."/>
            <person name="Achstetter T."/>
            <person name="Glockner F.O."/>
            <person name="Harder J."/>
        </authorList>
    </citation>
    <scope>NUCLEOTIDE SEQUENCE [LARGE SCALE GENOMIC DNA]</scope>
    <source>
        <strain evidence="2 3">SH28</strain>
    </source>
</reference>
<dbReference type="AlphaFoldDB" id="K5D803"/>
<organism evidence="2 3">
    <name type="scientific">Rhodopirellula baltica SH28</name>
    <dbReference type="NCBI Taxonomy" id="993517"/>
    <lineage>
        <taxon>Bacteria</taxon>
        <taxon>Pseudomonadati</taxon>
        <taxon>Planctomycetota</taxon>
        <taxon>Planctomycetia</taxon>
        <taxon>Pirellulales</taxon>
        <taxon>Pirellulaceae</taxon>
        <taxon>Rhodopirellula</taxon>
    </lineage>
</organism>